<evidence type="ECO:0000256" key="6">
    <source>
        <dbReference type="SAM" id="Phobius"/>
    </source>
</evidence>
<dbReference type="InterPro" id="IPR045863">
    <property type="entry name" value="CorA_TM1_TM2"/>
</dbReference>
<dbReference type="PANTHER" id="PTHR47891:SF1">
    <property type="entry name" value="CORA-MAGNESIUM AND COBALT TRANSPORTER"/>
    <property type="match status" value="1"/>
</dbReference>
<dbReference type="InterPro" id="IPR045861">
    <property type="entry name" value="CorA_cytoplasmic_dom"/>
</dbReference>
<organism evidence="7 8">
    <name type="scientific">Enterococcus asini ATCC 700915</name>
    <dbReference type="NCBI Taxonomy" id="1158606"/>
    <lineage>
        <taxon>Bacteria</taxon>
        <taxon>Bacillati</taxon>
        <taxon>Bacillota</taxon>
        <taxon>Bacilli</taxon>
        <taxon>Lactobacillales</taxon>
        <taxon>Enterococcaceae</taxon>
        <taxon>Enterococcus</taxon>
    </lineage>
</organism>
<dbReference type="InterPro" id="IPR047199">
    <property type="entry name" value="CorA-like"/>
</dbReference>
<evidence type="ECO:0000256" key="3">
    <source>
        <dbReference type="ARBA" id="ARBA00022692"/>
    </source>
</evidence>
<dbReference type="EMBL" id="AJAP01000018">
    <property type="protein sequence ID" value="EOH85735.1"/>
    <property type="molecule type" value="Genomic_DNA"/>
</dbReference>
<keyword evidence="4 6" id="KW-1133">Transmembrane helix</keyword>
<dbReference type="Gene3D" id="3.30.460.20">
    <property type="entry name" value="CorA soluble domain-like"/>
    <property type="match status" value="1"/>
</dbReference>
<dbReference type="Pfam" id="PF01544">
    <property type="entry name" value="CorA"/>
    <property type="match status" value="1"/>
</dbReference>
<comment type="subcellular location">
    <subcellularLocation>
        <location evidence="1">Membrane</location>
        <topology evidence="1">Multi-pass membrane protein</topology>
    </subcellularLocation>
</comment>
<keyword evidence="3 6" id="KW-0812">Transmembrane</keyword>
<dbReference type="SUPFAM" id="SSF144083">
    <property type="entry name" value="Magnesium transport protein CorA, transmembrane region"/>
    <property type="match status" value="1"/>
</dbReference>
<protein>
    <submittedName>
        <fullName evidence="7">CorA-like Mg2+ transporter</fullName>
    </submittedName>
</protein>
<reference evidence="7 8" key="1">
    <citation type="submission" date="2013-02" db="EMBL/GenBank/DDBJ databases">
        <title>The Genome Sequence of Enterococcus asini ATCC_700915.</title>
        <authorList>
            <consortium name="The Broad Institute Genome Sequencing Platform"/>
            <consortium name="The Broad Institute Genome Sequencing Center for Infectious Disease"/>
            <person name="Earl A.M."/>
            <person name="Gilmore M.S."/>
            <person name="Lebreton F."/>
            <person name="Walker B."/>
            <person name="Young S.K."/>
            <person name="Zeng Q."/>
            <person name="Gargeya S."/>
            <person name="Fitzgerald M."/>
            <person name="Haas B."/>
            <person name="Abouelleil A."/>
            <person name="Alvarado L."/>
            <person name="Arachchi H.M."/>
            <person name="Berlin A.M."/>
            <person name="Chapman S.B."/>
            <person name="Dewar J."/>
            <person name="Goldberg J."/>
            <person name="Griggs A."/>
            <person name="Gujja S."/>
            <person name="Hansen M."/>
            <person name="Howarth C."/>
            <person name="Imamovic A."/>
            <person name="Larimer J."/>
            <person name="McCowan C."/>
            <person name="Murphy C."/>
            <person name="Neiman D."/>
            <person name="Pearson M."/>
            <person name="Priest M."/>
            <person name="Roberts A."/>
            <person name="Saif S."/>
            <person name="Shea T."/>
            <person name="Sisk P."/>
            <person name="Sykes S."/>
            <person name="Wortman J."/>
            <person name="Nusbaum C."/>
            <person name="Birren B."/>
        </authorList>
    </citation>
    <scope>NUCLEOTIDE SEQUENCE [LARGE SCALE GENOMIC DNA]</scope>
    <source>
        <strain evidence="7 8">ATCC 700915</strain>
    </source>
</reference>
<comment type="caution">
    <text evidence="7">The sequence shown here is derived from an EMBL/GenBank/DDBJ whole genome shotgun (WGS) entry which is preliminary data.</text>
</comment>
<comment type="similarity">
    <text evidence="2">Belongs to the CorA metal ion transporter (MIT) (TC 1.A.35) family.</text>
</comment>
<keyword evidence="8" id="KW-1185">Reference proteome</keyword>
<keyword evidence="5 6" id="KW-0472">Membrane</keyword>
<dbReference type="eggNOG" id="COG0598">
    <property type="taxonomic scope" value="Bacteria"/>
</dbReference>
<dbReference type="SUPFAM" id="SSF143865">
    <property type="entry name" value="CorA soluble domain-like"/>
    <property type="match status" value="1"/>
</dbReference>
<evidence type="ECO:0000313" key="8">
    <source>
        <dbReference type="Proteomes" id="UP000013777"/>
    </source>
</evidence>
<evidence type="ECO:0000256" key="5">
    <source>
        <dbReference type="ARBA" id="ARBA00023136"/>
    </source>
</evidence>
<name>R2RQM7_9ENTE</name>
<evidence type="ECO:0000256" key="2">
    <source>
        <dbReference type="ARBA" id="ARBA00009765"/>
    </source>
</evidence>
<feature type="transmembrane region" description="Helical" evidence="6">
    <location>
        <begin position="276"/>
        <end position="297"/>
    </location>
</feature>
<proteinExistence type="inferred from homology"/>
<dbReference type="Gene3D" id="1.20.58.340">
    <property type="entry name" value="Magnesium transport protein CorA, transmembrane region"/>
    <property type="match status" value="2"/>
</dbReference>
<dbReference type="InterPro" id="IPR002523">
    <property type="entry name" value="MgTranspt_CorA/ZnTranspt_ZntB"/>
</dbReference>
<dbReference type="CDD" id="cd12827">
    <property type="entry name" value="EcCorA_ZntB-like_u2"/>
    <property type="match status" value="1"/>
</dbReference>
<evidence type="ECO:0000313" key="7">
    <source>
        <dbReference type="EMBL" id="EOH85735.1"/>
    </source>
</evidence>
<dbReference type="HOGENOM" id="CLU_007127_8_0_9"/>
<feature type="transmembrane region" description="Helical" evidence="6">
    <location>
        <begin position="245"/>
        <end position="264"/>
    </location>
</feature>
<accession>R2RQM7</accession>
<dbReference type="GeneID" id="78364907"/>
<dbReference type="GO" id="GO:0046873">
    <property type="term" value="F:metal ion transmembrane transporter activity"/>
    <property type="evidence" value="ECO:0007669"/>
    <property type="project" value="InterPro"/>
</dbReference>
<dbReference type="GO" id="GO:0016020">
    <property type="term" value="C:membrane"/>
    <property type="evidence" value="ECO:0007669"/>
    <property type="project" value="UniProtKB-SubCell"/>
</dbReference>
<sequence length="301" mass="34755">MEKMRSFNEGKSTWVQVDERDMTRIGNLQEKYHLSDEMVLYSLDTHERARVEYDSETAAVLVIFNVPQRQKVENHYETSPMAFILKEGRLFTFTNGDTNYVNEMIERLLHHNPSQSPYSLLFHTLFLISSAFYPLIEEVNNERTRLNKKLREKTTNKSLIAMSDLDIGLIYLLTATKQNAALLQQMGIQRMHRMLNDTEKEQLEDALIEANQAMEMTQLASQILEQLSGTYNNLLNNNLNDTMKFLTVWSLILTVPTIVTGFFGMNVPLPFSDSTFGAAIAMLISLVLAIWMLVAMWRRIK</sequence>
<evidence type="ECO:0000256" key="1">
    <source>
        <dbReference type="ARBA" id="ARBA00004141"/>
    </source>
</evidence>
<gene>
    <name evidence="7" type="ORF">UAS_01873</name>
</gene>
<dbReference type="RefSeq" id="WP_010754497.1">
    <property type="nucleotide sequence ID" value="NZ_ASVU01000001.1"/>
</dbReference>
<dbReference type="Proteomes" id="UP000013777">
    <property type="component" value="Unassembled WGS sequence"/>
</dbReference>
<evidence type="ECO:0000256" key="4">
    <source>
        <dbReference type="ARBA" id="ARBA00022989"/>
    </source>
</evidence>
<dbReference type="PATRIC" id="fig|1158606.3.peg.1820"/>
<dbReference type="AlphaFoldDB" id="R2RQM7"/>
<dbReference type="PANTHER" id="PTHR47891">
    <property type="entry name" value="TRANSPORTER-RELATED"/>
    <property type="match status" value="1"/>
</dbReference>